<dbReference type="AlphaFoldDB" id="A0A5C1ACA3"/>
<dbReference type="RefSeq" id="WP_149110982.1">
    <property type="nucleotide sequence ID" value="NZ_CP042425.1"/>
</dbReference>
<dbReference type="PROSITE" id="PS51318">
    <property type="entry name" value="TAT"/>
    <property type="match status" value="1"/>
</dbReference>
<dbReference type="EMBL" id="CP042425">
    <property type="protein sequence ID" value="QEL16225.1"/>
    <property type="molecule type" value="Genomic_DNA"/>
</dbReference>
<keyword evidence="3" id="KW-1185">Reference proteome</keyword>
<dbReference type="Proteomes" id="UP000324974">
    <property type="component" value="Chromosome"/>
</dbReference>
<evidence type="ECO:0000313" key="3">
    <source>
        <dbReference type="Proteomes" id="UP000324974"/>
    </source>
</evidence>
<dbReference type="InterPro" id="IPR010869">
    <property type="entry name" value="DUF1501"/>
</dbReference>
<gene>
    <name evidence="2" type="ORF">PX52LOC_03165</name>
</gene>
<name>A0A5C1ACA3_9BACT</name>
<dbReference type="SUPFAM" id="SSF53649">
    <property type="entry name" value="Alkaline phosphatase-like"/>
    <property type="match status" value="1"/>
</dbReference>
<dbReference type="PANTHER" id="PTHR43737:SF1">
    <property type="entry name" value="DUF1501 DOMAIN-CONTAINING PROTEIN"/>
    <property type="match status" value="1"/>
</dbReference>
<dbReference type="Pfam" id="PF07394">
    <property type="entry name" value="DUF1501"/>
    <property type="match status" value="1"/>
</dbReference>
<dbReference type="InterPro" id="IPR006311">
    <property type="entry name" value="TAT_signal"/>
</dbReference>
<sequence>MTINPTPPPPPGSCTPDDHRLHRRLFLKGLAATGVPAVTSFTGLFTNPVFAAATKKAQKNVLLLWLCGGPSQFETWDPKPGRPSSGPFPSIPTKVPGTRFSSLMPKCAGIADRLNVVRCMRTKQTEHLQAINLLTRGNPDRAGFTRPTLGASISAALGTVDTKLPNFILLDPNPRGNEFESYKASDLTGWLGPQHAPVRLGGSYTQLGKAVDAATDEKEDRLALRRFLAKKYEAERGSNTAAAQNAAFEKMKGLTASADLFDLAKIPEADRARYGPGTFGLHTLMARNLVEKGAPFVMVANGMPWDNHIMQHEIHQMLVPELDRVLHVLLADLQDRGLLDHTLVVAMGEFGRSPWMNPARGRDHYPNAWSLMMTGCGLKRGVVVGATDIDGVDPAGKSFNEQNLFATIFTALGIDPYAEYDLTNMPTFHRVEDRAEPIREVLA</sequence>
<dbReference type="PANTHER" id="PTHR43737">
    <property type="entry name" value="BLL7424 PROTEIN"/>
    <property type="match status" value="1"/>
</dbReference>
<protein>
    <recommendedName>
        <fullName evidence="4">DUF1501 domain-containing protein</fullName>
    </recommendedName>
</protein>
<evidence type="ECO:0008006" key="4">
    <source>
        <dbReference type="Google" id="ProtNLM"/>
    </source>
</evidence>
<evidence type="ECO:0000256" key="1">
    <source>
        <dbReference type="SAM" id="MobiDB-lite"/>
    </source>
</evidence>
<organism evidence="2 3">
    <name type="scientific">Limnoglobus roseus</name>
    <dbReference type="NCBI Taxonomy" id="2598579"/>
    <lineage>
        <taxon>Bacteria</taxon>
        <taxon>Pseudomonadati</taxon>
        <taxon>Planctomycetota</taxon>
        <taxon>Planctomycetia</taxon>
        <taxon>Gemmatales</taxon>
        <taxon>Gemmataceae</taxon>
        <taxon>Limnoglobus</taxon>
    </lineage>
</organism>
<feature type="region of interest" description="Disordered" evidence="1">
    <location>
        <begin position="75"/>
        <end position="95"/>
    </location>
</feature>
<accession>A0A5C1ACA3</accession>
<proteinExistence type="predicted"/>
<reference evidence="3" key="1">
    <citation type="submission" date="2019-08" db="EMBL/GenBank/DDBJ databases">
        <title>Limnoglobus roseus gen. nov., sp. nov., a novel freshwater planctomycete with a giant genome from the family Gemmataceae.</title>
        <authorList>
            <person name="Kulichevskaya I.S."/>
            <person name="Naumoff D.G."/>
            <person name="Miroshnikov K."/>
            <person name="Ivanova A."/>
            <person name="Philippov D.A."/>
            <person name="Hakobyan A."/>
            <person name="Rijpstra I.C."/>
            <person name="Sinninghe Damste J.S."/>
            <person name="Liesack W."/>
            <person name="Dedysh S.N."/>
        </authorList>
    </citation>
    <scope>NUCLEOTIDE SEQUENCE [LARGE SCALE GENOMIC DNA]</scope>
    <source>
        <strain evidence="3">PX52</strain>
    </source>
</reference>
<evidence type="ECO:0000313" key="2">
    <source>
        <dbReference type="EMBL" id="QEL16225.1"/>
    </source>
</evidence>
<dbReference type="OrthoDB" id="127333at2"/>
<dbReference type="InterPro" id="IPR017850">
    <property type="entry name" value="Alkaline_phosphatase_core_sf"/>
</dbReference>
<dbReference type="KEGG" id="lrs:PX52LOC_03165"/>